<evidence type="ECO:0000313" key="4">
    <source>
        <dbReference type="Proteomes" id="UP000295507"/>
    </source>
</evidence>
<keyword evidence="5" id="KW-1185">Reference proteome</keyword>
<evidence type="ECO:0000313" key="5">
    <source>
        <dbReference type="Proteomes" id="UP000295547"/>
    </source>
</evidence>
<organism evidence="3 4">
    <name type="scientific">Rhizobium azibense</name>
    <dbReference type="NCBI Taxonomy" id="1136135"/>
    <lineage>
        <taxon>Bacteria</taxon>
        <taxon>Pseudomonadati</taxon>
        <taxon>Pseudomonadota</taxon>
        <taxon>Alphaproteobacteria</taxon>
        <taxon>Hyphomicrobiales</taxon>
        <taxon>Rhizobiaceae</taxon>
        <taxon>Rhizobium/Agrobacterium group</taxon>
        <taxon>Rhizobium</taxon>
    </lineage>
</organism>
<dbReference type="AlphaFoldDB" id="A0A4R3RJU2"/>
<evidence type="ECO:0000313" key="3">
    <source>
        <dbReference type="EMBL" id="TCU35034.1"/>
    </source>
</evidence>
<dbReference type="Pfam" id="PF06776">
    <property type="entry name" value="IalB"/>
    <property type="match status" value="1"/>
</dbReference>
<dbReference type="EMBL" id="SMBK01000010">
    <property type="protein sequence ID" value="TCU35034.1"/>
    <property type="molecule type" value="Genomic_DNA"/>
</dbReference>
<proteinExistence type="predicted"/>
<sequence length="240" mass="25608">MPNDPGWRGRQIAVPNGYQETESVMMFKSDKKMRAALSVLAVAFGAASAPVSSFAQEGANAPAQAAGAPRLGWYKTCSKQEDNDICVVQNLILANGGQLVTAVGLISISGKVNRKILQVSVPTARLIPPGIMMQVDNNKGQKLDYAVCLPDKCTAEIPLTDAMIAGLKKGSDVIFTSINFRRAPNPIKISLEGFTGAYDGEAVSPNKLAESQKSLQDSMQKKAEEARKKLEDAQNAAKAQ</sequence>
<feature type="compositionally biased region" description="Basic and acidic residues" evidence="1">
    <location>
        <begin position="219"/>
        <end position="232"/>
    </location>
</feature>
<comment type="caution">
    <text evidence="3">The sequence shown here is derived from an EMBL/GenBank/DDBJ whole genome shotgun (WGS) entry which is preliminary data.</text>
</comment>
<dbReference type="Gene3D" id="2.60.40.1880">
    <property type="entry name" value="Invasion associated locus B (IalB) protein"/>
    <property type="match status" value="1"/>
</dbReference>
<dbReference type="Proteomes" id="UP000295507">
    <property type="component" value="Unassembled WGS sequence"/>
</dbReference>
<dbReference type="EMBL" id="SMBJ01000012">
    <property type="protein sequence ID" value="TCU20657.1"/>
    <property type="molecule type" value="Genomic_DNA"/>
</dbReference>
<dbReference type="Proteomes" id="UP000295547">
    <property type="component" value="Unassembled WGS sequence"/>
</dbReference>
<gene>
    <name evidence="3" type="ORF">EV129_11029</name>
    <name evidence="2" type="ORF">EV130_11230</name>
</gene>
<dbReference type="InterPro" id="IPR010642">
    <property type="entry name" value="Invasion_prot_B"/>
</dbReference>
<feature type="compositionally biased region" description="Polar residues" evidence="1">
    <location>
        <begin position="209"/>
        <end position="218"/>
    </location>
</feature>
<evidence type="ECO:0000256" key="1">
    <source>
        <dbReference type="SAM" id="MobiDB-lite"/>
    </source>
</evidence>
<protein>
    <submittedName>
        <fullName evidence="3">Invasion protein IalB</fullName>
    </submittedName>
</protein>
<name>A0A4R3RJU2_9HYPH</name>
<reference evidence="4 5" key="1">
    <citation type="submission" date="2019-03" db="EMBL/GenBank/DDBJ databases">
        <title>Genomic Encyclopedia of Type Strains, Phase IV (KMG-V): Genome sequencing to study the core and pangenomes of soil and plant-associated prokaryotes.</title>
        <authorList>
            <person name="Whitman W."/>
        </authorList>
    </citation>
    <scope>NUCLEOTIDE SEQUENCE [LARGE SCALE GENOMIC DNA]</scope>
    <source>
        <strain evidence="2 5">Gr42</strain>
        <strain evidence="3 4">IE4868</strain>
    </source>
</reference>
<dbReference type="InterPro" id="IPR038696">
    <property type="entry name" value="IalB_sf"/>
</dbReference>
<accession>A0A4R3RJU2</accession>
<evidence type="ECO:0000313" key="2">
    <source>
        <dbReference type="EMBL" id="TCU20657.1"/>
    </source>
</evidence>
<feature type="region of interest" description="Disordered" evidence="1">
    <location>
        <begin position="208"/>
        <end position="240"/>
    </location>
</feature>